<dbReference type="PANTHER" id="PTHR42047:SF1">
    <property type="entry name" value="PROTEIN, PUTATIVE (AFU_ORTHOLOGUE AFUA_6G03560)-RELATED"/>
    <property type="match status" value="1"/>
</dbReference>
<protein>
    <recommendedName>
        <fullName evidence="4">IgE-binding protein</fullName>
    </recommendedName>
</protein>
<organism evidence="2 3">
    <name type="scientific">Penicillium capsulatum</name>
    <dbReference type="NCBI Taxonomy" id="69766"/>
    <lineage>
        <taxon>Eukaryota</taxon>
        <taxon>Fungi</taxon>
        <taxon>Dikarya</taxon>
        <taxon>Ascomycota</taxon>
        <taxon>Pezizomycotina</taxon>
        <taxon>Eurotiomycetes</taxon>
        <taxon>Eurotiomycetidae</taxon>
        <taxon>Eurotiales</taxon>
        <taxon>Aspergillaceae</taxon>
        <taxon>Penicillium</taxon>
    </lineage>
</organism>
<dbReference type="Proteomes" id="UP001146351">
    <property type="component" value="Unassembled WGS sequence"/>
</dbReference>
<sequence>MKLSILCLAPLAAALPGSQAPKNPNGPFTVTAARSASQIHFLPLTASGGHFWLGGKSQTYIPGAAPYTGKQTNDTILQGQHFLDVVVPGGQRIYIDPSGALSFTVPHSGFIAPGSSEGPFKYAPGNPLGTWSYKGHGASGFMACPVNQASSTSTPTPTLSAVRRQAASYVPRWQVFAALQNATVPSGNVRDCLGFDALAMPVNVTSDQLAWEYI</sequence>
<feature type="chain" id="PRO_5040764377" description="IgE-binding protein" evidence="1">
    <location>
        <begin position="21"/>
        <end position="214"/>
    </location>
</feature>
<gene>
    <name evidence="2" type="ORF">N7492_003349</name>
</gene>
<accession>A0A9W9ILR1</accession>
<dbReference type="OrthoDB" id="5430620at2759"/>
<evidence type="ECO:0000256" key="1">
    <source>
        <dbReference type="SAM" id="SignalP"/>
    </source>
</evidence>
<feature type="signal peptide" evidence="1">
    <location>
        <begin position="1"/>
        <end position="20"/>
    </location>
</feature>
<dbReference type="PANTHER" id="PTHR42047">
    <property type="entry name" value="PROTEIN, PUTATIVE (AFU_ORTHOLOGUE AFUA_6G03560)-RELATED"/>
    <property type="match status" value="1"/>
</dbReference>
<keyword evidence="3" id="KW-1185">Reference proteome</keyword>
<evidence type="ECO:0000313" key="2">
    <source>
        <dbReference type="EMBL" id="KAJ5180139.1"/>
    </source>
</evidence>
<keyword evidence="1" id="KW-0732">Signal</keyword>
<evidence type="ECO:0000313" key="3">
    <source>
        <dbReference type="Proteomes" id="UP001146351"/>
    </source>
</evidence>
<reference evidence="2" key="1">
    <citation type="submission" date="2022-11" db="EMBL/GenBank/DDBJ databases">
        <authorList>
            <person name="Petersen C."/>
        </authorList>
    </citation>
    <scope>NUCLEOTIDE SEQUENCE</scope>
    <source>
        <strain evidence="2">IBT 21917</strain>
    </source>
</reference>
<proteinExistence type="predicted"/>
<dbReference type="AlphaFoldDB" id="A0A9W9ILR1"/>
<evidence type="ECO:0008006" key="4">
    <source>
        <dbReference type="Google" id="ProtNLM"/>
    </source>
</evidence>
<name>A0A9W9ILR1_9EURO</name>
<reference evidence="2" key="2">
    <citation type="journal article" date="2023" name="IMA Fungus">
        <title>Comparative genomic study of the Penicillium genus elucidates a diverse pangenome and 15 lateral gene transfer events.</title>
        <authorList>
            <person name="Petersen C."/>
            <person name="Sorensen T."/>
            <person name="Nielsen M.R."/>
            <person name="Sondergaard T.E."/>
            <person name="Sorensen J.L."/>
            <person name="Fitzpatrick D.A."/>
            <person name="Frisvad J.C."/>
            <person name="Nielsen K.L."/>
        </authorList>
    </citation>
    <scope>NUCLEOTIDE SEQUENCE</scope>
    <source>
        <strain evidence="2">IBT 21917</strain>
    </source>
</reference>
<comment type="caution">
    <text evidence="2">The sequence shown here is derived from an EMBL/GenBank/DDBJ whole genome shotgun (WGS) entry which is preliminary data.</text>
</comment>
<dbReference type="EMBL" id="JAPQKO010000002">
    <property type="protein sequence ID" value="KAJ5180139.1"/>
    <property type="molecule type" value="Genomic_DNA"/>
</dbReference>
<dbReference type="InterPro" id="IPR052820">
    <property type="entry name" value="PhiA_domain"/>
</dbReference>